<accession>A0A4R6YMM7</accession>
<evidence type="ECO:0000256" key="2">
    <source>
        <dbReference type="SAM" id="Phobius"/>
    </source>
</evidence>
<evidence type="ECO:0000313" key="4">
    <source>
        <dbReference type="Proteomes" id="UP000295293"/>
    </source>
</evidence>
<keyword evidence="2" id="KW-0472">Membrane</keyword>
<feature type="transmembrane region" description="Helical" evidence="2">
    <location>
        <begin position="191"/>
        <end position="213"/>
    </location>
</feature>
<evidence type="ECO:0000313" key="3">
    <source>
        <dbReference type="EMBL" id="TDR38616.1"/>
    </source>
</evidence>
<proteinExistence type="predicted"/>
<dbReference type="Proteomes" id="UP000295293">
    <property type="component" value="Unassembled WGS sequence"/>
</dbReference>
<feature type="transmembrane region" description="Helical" evidence="2">
    <location>
        <begin position="51"/>
        <end position="72"/>
    </location>
</feature>
<organism evidence="3 4">
    <name type="scientific">Tahibacter aquaticus</name>
    <dbReference type="NCBI Taxonomy" id="520092"/>
    <lineage>
        <taxon>Bacteria</taxon>
        <taxon>Pseudomonadati</taxon>
        <taxon>Pseudomonadota</taxon>
        <taxon>Gammaproteobacteria</taxon>
        <taxon>Lysobacterales</taxon>
        <taxon>Rhodanobacteraceae</taxon>
        <taxon>Tahibacter</taxon>
    </lineage>
</organism>
<reference evidence="3 4" key="1">
    <citation type="submission" date="2019-03" db="EMBL/GenBank/DDBJ databases">
        <title>Genomic Encyclopedia of Type Strains, Phase IV (KMG-IV): sequencing the most valuable type-strain genomes for metagenomic binning, comparative biology and taxonomic classification.</title>
        <authorList>
            <person name="Goeker M."/>
        </authorList>
    </citation>
    <scope>NUCLEOTIDE SEQUENCE [LARGE SCALE GENOMIC DNA]</scope>
    <source>
        <strain evidence="3 4">DSM 21667</strain>
    </source>
</reference>
<feature type="region of interest" description="Disordered" evidence="1">
    <location>
        <begin position="241"/>
        <end position="267"/>
    </location>
</feature>
<protein>
    <submittedName>
        <fullName evidence="3">Uncharacterized protein</fullName>
    </submittedName>
</protein>
<keyword evidence="2" id="KW-1133">Transmembrane helix</keyword>
<evidence type="ECO:0000256" key="1">
    <source>
        <dbReference type="SAM" id="MobiDB-lite"/>
    </source>
</evidence>
<keyword evidence="2" id="KW-0812">Transmembrane</keyword>
<name>A0A4R6YMM7_9GAMM</name>
<keyword evidence="4" id="KW-1185">Reference proteome</keyword>
<sequence>MTVSSFHEERRHVLRETWPCRSSDQAFDFEDNNPRFRWRSSSMRAFSDHNWVVGISVALSCVIAWVQVRHVWLRIAQARTLRLWQLVTKKDISRASNAALTLACSPIYGTLHPDDIRFALTRLEPLRCLAARKWAGNMVQLNGDHSGYEDTRADGWTKIHFGDLQRGFWKGALASAILLSLNSALVWDQGIAVGILSAFNAVGVTVLLCALSVRFDYAARLIDLKQFPKLLEIATAGEGALTQTKSRQPSLRPKKPKKHDKSDGMSE</sequence>
<comment type="caution">
    <text evidence="3">The sequence shown here is derived from an EMBL/GenBank/DDBJ whole genome shotgun (WGS) entry which is preliminary data.</text>
</comment>
<dbReference type="EMBL" id="SNZH01000020">
    <property type="protein sequence ID" value="TDR38616.1"/>
    <property type="molecule type" value="Genomic_DNA"/>
</dbReference>
<gene>
    <name evidence="3" type="ORF">DFR29_120117</name>
</gene>
<feature type="transmembrane region" description="Helical" evidence="2">
    <location>
        <begin position="167"/>
        <end position="185"/>
    </location>
</feature>
<dbReference type="AlphaFoldDB" id="A0A4R6YMM7"/>